<evidence type="ECO:0008006" key="3">
    <source>
        <dbReference type="Google" id="ProtNLM"/>
    </source>
</evidence>
<evidence type="ECO:0000256" key="1">
    <source>
        <dbReference type="SAM" id="Phobius"/>
    </source>
</evidence>
<evidence type="ECO:0000313" key="2">
    <source>
        <dbReference type="EMBL" id="XBX76847.1"/>
    </source>
</evidence>
<gene>
    <name evidence="2" type="ORF">ABS642_13090</name>
</gene>
<accession>A0AAU7VTB2</accession>
<feature type="transmembrane region" description="Helical" evidence="1">
    <location>
        <begin position="25"/>
        <end position="42"/>
    </location>
</feature>
<reference evidence="2" key="1">
    <citation type="submission" date="2024-06" db="EMBL/GenBank/DDBJ databases">
        <title>Draft genome sequence of Microbacterium sp. strain A8/3-1, isolated from Oxytropis tragacanthoides Fisch. ex DC. Root nodules in the Altai region of Russia.</title>
        <authorList>
            <person name="Sazanova A."/>
            <person name="Guro P."/>
            <person name="Kuznetsova I."/>
            <person name="Belimov A."/>
            <person name="Safronova V."/>
        </authorList>
    </citation>
    <scope>NUCLEOTIDE SEQUENCE</scope>
    <source>
        <strain evidence="2">A8/3-1</strain>
    </source>
</reference>
<dbReference type="RefSeq" id="WP_350350422.1">
    <property type="nucleotide sequence ID" value="NZ_CP158357.1"/>
</dbReference>
<keyword evidence="1" id="KW-0812">Transmembrane</keyword>
<keyword evidence="1" id="KW-1133">Transmembrane helix</keyword>
<feature type="transmembrane region" description="Helical" evidence="1">
    <location>
        <begin position="48"/>
        <end position="71"/>
    </location>
</feature>
<dbReference type="EMBL" id="CP158357">
    <property type="protein sequence ID" value="XBX76847.1"/>
    <property type="molecule type" value="Genomic_DNA"/>
</dbReference>
<proteinExistence type="predicted"/>
<keyword evidence="1" id="KW-0472">Membrane</keyword>
<organism evidence="2">
    <name type="scientific">Microbacterium sp. A8/3-1</name>
    <dbReference type="NCBI Taxonomy" id="3160749"/>
    <lineage>
        <taxon>Bacteria</taxon>
        <taxon>Bacillati</taxon>
        <taxon>Actinomycetota</taxon>
        <taxon>Actinomycetes</taxon>
        <taxon>Micrococcales</taxon>
        <taxon>Microbacteriaceae</taxon>
        <taxon>Microbacterium</taxon>
    </lineage>
</organism>
<protein>
    <recommendedName>
        <fullName evidence="3">Lipoprotein</fullName>
    </recommendedName>
</protein>
<sequence length="162" mass="17039">MPGTAPPEWTQIDLTSRRGGAGQRITAVILAAVGVAGFALSFRSLAPWWWEFALMAFGCAVIVLLAAGLWINAGTSVASTVALQETGAAVVLPVVAAFETSDESLRYQLQLRLPTVDEEFVVHACGDRRCVAAGRAAPDAELPVLLDAAHKTWGVVHDAQGS</sequence>
<name>A0AAU7VTB2_9MICO</name>
<dbReference type="AlphaFoldDB" id="A0AAU7VTB2"/>